<dbReference type="CDD" id="cd16443">
    <property type="entry name" value="LplA"/>
    <property type="match status" value="1"/>
</dbReference>
<evidence type="ECO:0000259" key="2">
    <source>
        <dbReference type="PROSITE" id="PS51733"/>
    </source>
</evidence>
<dbReference type="SUPFAM" id="SSF55681">
    <property type="entry name" value="Class II aaRS and biotin synthetases"/>
    <property type="match status" value="1"/>
</dbReference>
<feature type="domain" description="BPL/LPL catalytic" evidence="2">
    <location>
        <begin position="31"/>
        <end position="236"/>
    </location>
</feature>
<reference evidence="3" key="1">
    <citation type="journal article" date="2020" name="mSystems">
        <title>Genome- and Community-Level Interaction Insights into Carbon Utilization and Element Cycling Functions of Hydrothermarchaeota in Hydrothermal Sediment.</title>
        <authorList>
            <person name="Zhou Z."/>
            <person name="Liu Y."/>
            <person name="Xu W."/>
            <person name="Pan J."/>
            <person name="Luo Z.H."/>
            <person name="Li M."/>
        </authorList>
    </citation>
    <scope>NUCLEOTIDE SEQUENCE [LARGE SCALE GENOMIC DNA]</scope>
    <source>
        <strain evidence="3">SpSt-897</strain>
    </source>
</reference>
<evidence type="ECO:0000256" key="1">
    <source>
        <dbReference type="SAM" id="MobiDB-lite"/>
    </source>
</evidence>
<keyword evidence="3" id="KW-0436">Ligase</keyword>
<dbReference type="EMBL" id="DTMF01000151">
    <property type="protein sequence ID" value="HGF33942.1"/>
    <property type="molecule type" value="Genomic_DNA"/>
</dbReference>
<dbReference type="Pfam" id="PF21948">
    <property type="entry name" value="LplA-B_cat"/>
    <property type="match status" value="1"/>
</dbReference>
<feature type="compositionally biased region" description="Basic residues" evidence="1">
    <location>
        <begin position="276"/>
        <end position="285"/>
    </location>
</feature>
<dbReference type="InterPro" id="IPR004143">
    <property type="entry name" value="BPL_LPL_catalytic"/>
</dbReference>
<organism evidence="3">
    <name type="scientific">Desulfobacca acetoxidans</name>
    <dbReference type="NCBI Taxonomy" id="60893"/>
    <lineage>
        <taxon>Bacteria</taxon>
        <taxon>Pseudomonadati</taxon>
        <taxon>Thermodesulfobacteriota</taxon>
        <taxon>Desulfobaccia</taxon>
        <taxon>Desulfobaccales</taxon>
        <taxon>Desulfobaccaceae</taxon>
        <taxon>Desulfobacca</taxon>
    </lineage>
</organism>
<accession>A0A7C3V2Y9</accession>
<dbReference type="InterPro" id="IPR050664">
    <property type="entry name" value="Octanoyltrans_LipM/LipL"/>
</dbReference>
<dbReference type="PANTHER" id="PTHR43679">
    <property type="entry name" value="OCTANOYLTRANSFERASE LIPM-RELATED"/>
    <property type="match status" value="1"/>
</dbReference>
<sequence>MKIWRFLDTGALSPACNMAIDRALLALHANGKSPPTLRLYQWRPPAVSLGYFQKRHDLDLEACHRLGYEVVRRPTGGRAVLHLGDLTYAVIAGTGEGMPSAVLEAYRLIAQGLVNAFGLLGIKARMGWEQRESHQSDICFLRCARGAVVHRGKKLVGSAQTWHASSLLQHGSIILKSQVEAWLPLVKSGEESPGALRAKLAARLTSLQEILGRPPKLTEIKDAVRQGLAQALGVEFEPGELSPAEWTLARDLANQEEENHHVPGGHNPGIAGKVQSGHHRPERGH</sequence>
<dbReference type="AlphaFoldDB" id="A0A7C3V2Y9"/>
<comment type="caution">
    <text evidence="3">The sequence shown here is derived from an EMBL/GenBank/DDBJ whole genome shotgun (WGS) entry which is preliminary data.</text>
</comment>
<protein>
    <submittedName>
        <fullName evidence="3">Lipoate--protein ligase family protein</fullName>
    </submittedName>
</protein>
<gene>
    <name evidence="3" type="ORF">ENW96_06060</name>
</gene>
<dbReference type="InterPro" id="IPR045864">
    <property type="entry name" value="aa-tRNA-synth_II/BPL/LPL"/>
</dbReference>
<feature type="region of interest" description="Disordered" evidence="1">
    <location>
        <begin position="256"/>
        <end position="285"/>
    </location>
</feature>
<dbReference type="GO" id="GO:0016874">
    <property type="term" value="F:ligase activity"/>
    <property type="evidence" value="ECO:0007669"/>
    <property type="project" value="UniProtKB-KW"/>
</dbReference>
<dbReference type="PANTHER" id="PTHR43679:SF2">
    <property type="entry name" value="OCTANOYL-[GCVH]:PROTEIN N-OCTANOYLTRANSFERASE"/>
    <property type="match status" value="1"/>
</dbReference>
<dbReference type="PROSITE" id="PS51733">
    <property type="entry name" value="BPL_LPL_CATALYTIC"/>
    <property type="match status" value="1"/>
</dbReference>
<evidence type="ECO:0000313" key="3">
    <source>
        <dbReference type="EMBL" id="HGF33942.1"/>
    </source>
</evidence>
<dbReference type="Gene3D" id="3.30.930.10">
    <property type="entry name" value="Bira Bifunctional Protein, Domain 2"/>
    <property type="match status" value="1"/>
</dbReference>
<proteinExistence type="predicted"/>
<name>A0A7C3V2Y9_9BACT</name>